<comment type="catalytic activity">
    <reaction evidence="8 9">
        <text>N-acetyl-L-glutamate + ATP = N-acetyl-L-glutamyl 5-phosphate + ADP</text>
        <dbReference type="Rhea" id="RHEA:14629"/>
        <dbReference type="ChEBI" id="CHEBI:30616"/>
        <dbReference type="ChEBI" id="CHEBI:44337"/>
        <dbReference type="ChEBI" id="CHEBI:57936"/>
        <dbReference type="ChEBI" id="CHEBI:456216"/>
        <dbReference type="EC" id="2.7.2.8"/>
    </reaction>
</comment>
<comment type="similarity">
    <text evidence="9">Belongs to the acetylglutamate kinase family. ArgB subfamily.</text>
</comment>
<comment type="caution">
    <text evidence="11">The sequence shown here is derived from an EMBL/GenBank/DDBJ whole genome shotgun (WGS) entry which is preliminary data.</text>
</comment>
<reference evidence="11 12" key="1">
    <citation type="submission" date="2019-03" db="EMBL/GenBank/DDBJ databases">
        <title>Genomic Encyclopedia of Archaeal and Bacterial Type Strains, Phase II (KMG-II): from individual species to whole genera.</title>
        <authorList>
            <person name="Goeker M."/>
        </authorList>
    </citation>
    <scope>NUCLEOTIDE SEQUENCE [LARGE SCALE GENOMIC DNA]</scope>
    <source>
        <strain evidence="11 12">DSM 22554</strain>
    </source>
</reference>
<dbReference type="PANTHER" id="PTHR23342">
    <property type="entry name" value="N-ACETYLGLUTAMATE SYNTHASE"/>
    <property type="match status" value="1"/>
</dbReference>
<evidence type="ECO:0000313" key="11">
    <source>
        <dbReference type="EMBL" id="TCK82943.1"/>
    </source>
</evidence>
<dbReference type="EMBL" id="SMGO01000002">
    <property type="protein sequence ID" value="TCK82943.1"/>
    <property type="molecule type" value="Genomic_DNA"/>
</dbReference>
<dbReference type="GO" id="GO:0005524">
    <property type="term" value="F:ATP binding"/>
    <property type="evidence" value="ECO:0007669"/>
    <property type="project" value="UniProtKB-UniRule"/>
</dbReference>
<dbReference type="GO" id="GO:0005737">
    <property type="term" value="C:cytoplasm"/>
    <property type="evidence" value="ECO:0007669"/>
    <property type="project" value="UniProtKB-SubCell"/>
</dbReference>
<keyword evidence="9" id="KW-0963">Cytoplasm</keyword>
<evidence type="ECO:0000256" key="7">
    <source>
        <dbReference type="ARBA" id="ARBA00022840"/>
    </source>
</evidence>
<keyword evidence="5 9" id="KW-0547">Nucleotide-binding</keyword>
<keyword evidence="6 9" id="KW-0418">Kinase</keyword>
<evidence type="ECO:0000256" key="8">
    <source>
        <dbReference type="ARBA" id="ARBA00048141"/>
    </source>
</evidence>
<feature type="binding site" evidence="9">
    <location>
        <begin position="40"/>
        <end position="41"/>
    </location>
    <ligand>
        <name>substrate</name>
    </ligand>
</feature>
<dbReference type="GO" id="GO:0042450">
    <property type="term" value="P:L-arginine biosynthetic process via ornithine"/>
    <property type="evidence" value="ECO:0007669"/>
    <property type="project" value="UniProtKB-UniRule"/>
</dbReference>
<name>A0A4R1LZZ1_9SPHI</name>
<feature type="binding site" evidence="9">
    <location>
        <position position="159"/>
    </location>
    <ligand>
        <name>substrate</name>
    </ligand>
</feature>
<dbReference type="Proteomes" id="UP000294616">
    <property type="component" value="Unassembled WGS sequence"/>
</dbReference>
<dbReference type="PANTHER" id="PTHR23342:SF0">
    <property type="entry name" value="N-ACETYLGLUTAMATE SYNTHASE, MITOCHONDRIAL"/>
    <property type="match status" value="1"/>
</dbReference>
<evidence type="ECO:0000259" key="10">
    <source>
        <dbReference type="Pfam" id="PF00696"/>
    </source>
</evidence>
<dbReference type="AlphaFoldDB" id="A0A4R1LZZ1"/>
<dbReference type="EC" id="2.7.2.8" evidence="9"/>
<dbReference type="InterPro" id="IPR004662">
    <property type="entry name" value="AcgluKinase_fam"/>
</dbReference>
<comment type="subcellular location">
    <subcellularLocation>
        <location evidence="9">Cytoplasm</location>
    </subcellularLocation>
</comment>
<dbReference type="Pfam" id="PF00696">
    <property type="entry name" value="AA_kinase"/>
    <property type="match status" value="1"/>
</dbReference>
<evidence type="ECO:0000256" key="2">
    <source>
        <dbReference type="ARBA" id="ARBA00022571"/>
    </source>
</evidence>
<organism evidence="11 12">
    <name type="scientific">Albibacterium bauzanense</name>
    <dbReference type="NCBI Taxonomy" id="653929"/>
    <lineage>
        <taxon>Bacteria</taxon>
        <taxon>Pseudomonadati</taxon>
        <taxon>Bacteroidota</taxon>
        <taxon>Sphingobacteriia</taxon>
        <taxon>Sphingobacteriales</taxon>
        <taxon>Sphingobacteriaceae</taxon>
        <taxon>Albibacterium</taxon>
    </lineage>
</organism>
<keyword evidence="3 9" id="KW-0028">Amino-acid biosynthesis</keyword>
<dbReference type="RefSeq" id="WP_132223260.1">
    <property type="nucleotide sequence ID" value="NZ_SMGO01000002.1"/>
</dbReference>
<dbReference type="InterPro" id="IPR037528">
    <property type="entry name" value="ArgB"/>
</dbReference>
<feature type="site" description="Transition state stabilizer" evidence="9">
    <location>
        <position position="8"/>
    </location>
</feature>
<dbReference type="InterPro" id="IPR001048">
    <property type="entry name" value="Asp/Glu/Uridylate_kinase"/>
</dbReference>
<evidence type="ECO:0000256" key="6">
    <source>
        <dbReference type="ARBA" id="ARBA00022777"/>
    </source>
</evidence>
<dbReference type="HAMAP" id="MF_00082">
    <property type="entry name" value="ArgB"/>
    <property type="match status" value="1"/>
</dbReference>
<feature type="site" description="Transition state stabilizer" evidence="9">
    <location>
        <position position="225"/>
    </location>
</feature>
<evidence type="ECO:0000256" key="5">
    <source>
        <dbReference type="ARBA" id="ARBA00022741"/>
    </source>
</evidence>
<sequence length="262" mass="28207">MRKLTVIKIGGNIIDNPDQLKNFLNNFSAIKGPKILIHGGGKIATKLAADLGIEAKLIDGRRVTDEQTLDIVTMVYAGLINKNIVAGLQSYGCNAIGLSGADGNCIKAIKRPVKTIDYGWVGDLLENSVNAESLIAFLNADFTPVFSAITHDGEGRLLNTNADTIASSIAVALSSHFETSLIYCFEKKGVLRDVNDEGSVVSEIKEKDFIPLQKEGIVTDGMIPKLHNAFDAINKGVKEVLIGQASDLPLLKENKFGSRILK</sequence>
<dbReference type="UniPathway" id="UPA00068">
    <property type="reaction ID" value="UER00107"/>
</dbReference>
<keyword evidence="12" id="KW-1185">Reference proteome</keyword>
<comment type="pathway">
    <text evidence="1 9">Amino-acid biosynthesis; L-arginine biosynthesis; N(2)-acetyl-L-ornithine from L-glutamate: step 2/4.</text>
</comment>
<keyword evidence="7 9" id="KW-0067">ATP-binding</keyword>
<evidence type="ECO:0000313" key="12">
    <source>
        <dbReference type="Proteomes" id="UP000294616"/>
    </source>
</evidence>
<gene>
    <name evidence="9" type="primary">argB</name>
    <name evidence="11" type="ORF">C8N28_1530</name>
</gene>
<evidence type="ECO:0000256" key="4">
    <source>
        <dbReference type="ARBA" id="ARBA00022679"/>
    </source>
</evidence>
<evidence type="ECO:0000256" key="9">
    <source>
        <dbReference type="HAMAP-Rule" id="MF_00082"/>
    </source>
</evidence>
<feature type="binding site" evidence="9">
    <location>
        <position position="62"/>
    </location>
    <ligand>
        <name>substrate</name>
    </ligand>
</feature>
<dbReference type="CDD" id="cd04238">
    <property type="entry name" value="AAK_NAGK-like"/>
    <property type="match status" value="1"/>
</dbReference>
<dbReference type="OrthoDB" id="9803155at2"/>
<dbReference type="SUPFAM" id="SSF53633">
    <property type="entry name" value="Carbamate kinase-like"/>
    <property type="match status" value="1"/>
</dbReference>
<dbReference type="NCBIfam" id="TIGR00761">
    <property type="entry name" value="argB"/>
    <property type="match status" value="1"/>
</dbReference>
<dbReference type="PIRSF" id="PIRSF000728">
    <property type="entry name" value="NAGK"/>
    <property type="match status" value="1"/>
</dbReference>
<protein>
    <recommendedName>
        <fullName evidence="9">Acetylglutamate kinase</fullName>
        <ecNumber evidence="9">2.7.2.8</ecNumber>
    </recommendedName>
    <alternativeName>
        <fullName evidence="9">N-acetyl-L-glutamate 5-phosphotransferase</fullName>
    </alternativeName>
    <alternativeName>
        <fullName evidence="9">NAG kinase</fullName>
        <shortName evidence="9">NAGK</shortName>
    </alternativeName>
</protein>
<proteinExistence type="inferred from homology"/>
<evidence type="ECO:0000256" key="3">
    <source>
        <dbReference type="ARBA" id="ARBA00022605"/>
    </source>
</evidence>
<accession>A0A4R1LZZ1</accession>
<dbReference type="InterPro" id="IPR036393">
    <property type="entry name" value="AceGlu_kinase-like_sf"/>
</dbReference>
<comment type="function">
    <text evidence="9">Catalyzes the ATP-dependent phosphorylation of N-acetyl-L-glutamate.</text>
</comment>
<keyword evidence="2 9" id="KW-0055">Arginine biosynthesis</keyword>
<dbReference type="Gene3D" id="3.40.1160.10">
    <property type="entry name" value="Acetylglutamate kinase-like"/>
    <property type="match status" value="1"/>
</dbReference>
<evidence type="ECO:0000256" key="1">
    <source>
        <dbReference type="ARBA" id="ARBA00004828"/>
    </source>
</evidence>
<dbReference type="GO" id="GO:0003991">
    <property type="term" value="F:acetylglutamate kinase activity"/>
    <property type="evidence" value="ECO:0007669"/>
    <property type="project" value="UniProtKB-UniRule"/>
</dbReference>
<keyword evidence="4 9" id="KW-0808">Transferase</keyword>
<feature type="domain" description="Aspartate/glutamate/uridylate kinase" evidence="10">
    <location>
        <begin position="3"/>
        <end position="242"/>
    </location>
</feature>